<dbReference type="GO" id="GO:0016705">
    <property type="term" value="F:oxidoreductase activity, acting on paired donors, with incorporation or reduction of molecular oxygen"/>
    <property type="evidence" value="ECO:0007669"/>
    <property type="project" value="InterPro"/>
</dbReference>
<evidence type="ECO:0000256" key="3">
    <source>
        <dbReference type="ARBA" id="ARBA00022824"/>
    </source>
</evidence>
<accession>A0A816D365</accession>
<dbReference type="SUPFAM" id="SSF48264">
    <property type="entry name" value="Cytochrome P450"/>
    <property type="match status" value="1"/>
</dbReference>
<dbReference type="InterPro" id="IPR050196">
    <property type="entry name" value="Cytochrome_P450_Monoox"/>
</dbReference>
<dbReference type="Proteomes" id="UP000681722">
    <property type="component" value="Unassembled WGS sequence"/>
</dbReference>
<name>A0A816D365_9BILA</name>
<proteinExistence type="inferred from homology"/>
<dbReference type="Gene3D" id="1.10.630.10">
    <property type="entry name" value="Cytochrome P450"/>
    <property type="match status" value="1"/>
</dbReference>
<dbReference type="PANTHER" id="PTHR24291">
    <property type="entry name" value="CYTOCHROME P450 FAMILY 4"/>
    <property type="match status" value="1"/>
</dbReference>
<keyword evidence="8" id="KW-1185">Reference proteome</keyword>
<feature type="non-terminal residue" evidence="6">
    <location>
        <position position="1"/>
    </location>
</feature>
<comment type="cofactor">
    <cofactor evidence="5">
        <name>heme</name>
        <dbReference type="ChEBI" id="CHEBI:30413"/>
    </cofactor>
</comment>
<evidence type="ECO:0000256" key="2">
    <source>
        <dbReference type="ARBA" id="ARBA00010617"/>
    </source>
</evidence>
<dbReference type="PANTHER" id="PTHR24291:SF189">
    <property type="entry name" value="CYTOCHROME P450 4C3-RELATED"/>
    <property type="match status" value="1"/>
</dbReference>
<dbReference type="InterPro" id="IPR036396">
    <property type="entry name" value="Cyt_P450_sf"/>
</dbReference>
<dbReference type="EMBL" id="CAJNOQ010043244">
    <property type="protein sequence ID" value="CAF1629742.1"/>
    <property type="molecule type" value="Genomic_DNA"/>
</dbReference>
<keyword evidence="4" id="KW-0472">Membrane</keyword>
<evidence type="ECO:0000256" key="4">
    <source>
        <dbReference type="ARBA" id="ARBA00023136"/>
    </source>
</evidence>
<keyword evidence="3" id="KW-0256">Endoplasmic reticulum</keyword>
<feature type="binding site" description="axial binding residue" evidence="5">
    <location>
        <position position="83"/>
    </location>
    <ligand>
        <name>heme</name>
        <dbReference type="ChEBI" id="CHEBI:30413"/>
    </ligand>
    <ligandPart>
        <name>Fe</name>
        <dbReference type="ChEBI" id="CHEBI:18248"/>
    </ligandPart>
</feature>
<dbReference type="GO" id="GO:0005506">
    <property type="term" value="F:iron ion binding"/>
    <property type="evidence" value="ECO:0007669"/>
    <property type="project" value="InterPro"/>
</dbReference>
<dbReference type="Proteomes" id="UP000663829">
    <property type="component" value="Unassembled WGS sequence"/>
</dbReference>
<comment type="caution">
    <text evidence="6">The sequence shown here is derived from an EMBL/GenBank/DDBJ whole genome shotgun (WGS) entry which is preliminary data.</text>
</comment>
<dbReference type="GO" id="GO:0004497">
    <property type="term" value="F:monooxygenase activity"/>
    <property type="evidence" value="ECO:0007669"/>
    <property type="project" value="InterPro"/>
</dbReference>
<evidence type="ECO:0008006" key="9">
    <source>
        <dbReference type="Google" id="ProtNLM"/>
    </source>
</evidence>
<comment type="similarity">
    <text evidence="2">Belongs to the cytochrome P450 family.</text>
</comment>
<evidence type="ECO:0000256" key="5">
    <source>
        <dbReference type="PIRSR" id="PIRSR602401-1"/>
    </source>
</evidence>
<dbReference type="EMBL" id="CAJOBC010110996">
    <property type="protein sequence ID" value="CAF4527368.1"/>
    <property type="molecule type" value="Genomic_DNA"/>
</dbReference>
<dbReference type="PRINTS" id="PR00463">
    <property type="entry name" value="EP450I"/>
</dbReference>
<dbReference type="InterPro" id="IPR001128">
    <property type="entry name" value="Cyt_P450"/>
</dbReference>
<keyword evidence="5" id="KW-0479">Metal-binding</keyword>
<evidence type="ECO:0000313" key="8">
    <source>
        <dbReference type="Proteomes" id="UP000663829"/>
    </source>
</evidence>
<dbReference type="OrthoDB" id="1470350at2759"/>
<evidence type="ECO:0000256" key="1">
    <source>
        <dbReference type="ARBA" id="ARBA00004586"/>
    </source>
</evidence>
<keyword evidence="5" id="KW-0349">Heme</keyword>
<dbReference type="AlphaFoldDB" id="A0A816D365"/>
<dbReference type="Pfam" id="PF00067">
    <property type="entry name" value="p450"/>
    <property type="match status" value="1"/>
</dbReference>
<evidence type="ECO:0000313" key="6">
    <source>
        <dbReference type="EMBL" id="CAF1629742.1"/>
    </source>
</evidence>
<comment type="subcellular location">
    <subcellularLocation>
        <location evidence="1">Endoplasmic reticulum membrane</location>
    </subcellularLocation>
</comment>
<sequence length="84" mass="9679">MESLRLLPSVPSISRLAQEDLTYNGHKILAGQTCFIFIKDVHLDPKYFPEPNKFDPDRFLSENRSRHSHPYAFIPFSAGSRNCI</sequence>
<dbReference type="GO" id="GO:0020037">
    <property type="term" value="F:heme binding"/>
    <property type="evidence" value="ECO:0007669"/>
    <property type="project" value="InterPro"/>
</dbReference>
<keyword evidence="5" id="KW-0408">Iron</keyword>
<organism evidence="6 8">
    <name type="scientific">Didymodactylos carnosus</name>
    <dbReference type="NCBI Taxonomy" id="1234261"/>
    <lineage>
        <taxon>Eukaryota</taxon>
        <taxon>Metazoa</taxon>
        <taxon>Spiralia</taxon>
        <taxon>Gnathifera</taxon>
        <taxon>Rotifera</taxon>
        <taxon>Eurotatoria</taxon>
        <taxon>Bdelloidea</taxon>
        <taxon>Philodinida</taxon>
        <taxon>Philodinidae</taxon>
        <taxon>Didymodactylos</taxon>
    </lineage>
</organism>
<evidence type="ECO:0000313" key="7">
    <source>
        <dbReference type="EMBL" id="CAF4527368.1"/>
    </source>
</evidence>
<reference evidence="6" key="1">
    <citation type="submission" date="2021-02" db="EMBL/GenBank/DDBJ databases">
        <authorList>
            <person name="Nowell W R."/>
        </authorList>
    </citation>
    <scope>NUCLEOTIDE SEQUENCE</scope>
</reference>
<dbReference type="InterPro" id="IPR002401">
    <property type="entry name" value="Cyt_P450_E_grp-I"/>
</dbReference>
<dbReference type="GO" id="GO:0005789">
    <property type="term" value="C:endoplasmic reticulum membrane"/>
    <property type="evidence" value="ECO:0007669"/>
    <property type="project" value="UniProtKB-SubCell"/>
</dbReference>
<gene>
    <name evidence="6" type="ORF">GPM918_LOCUS44276</name>
    <name evidence="7" type="ORF">SRO942_LOCUS46049</name>
</gene>
<protein>
    <recommendedName>
        <fullName evidence="9">Cytochrome P450</fullName>
    </recommendedName>
</protein>